<organism evidence="1 2">
    <name type="scientific">Intoshia linei</name>
    <dbReference type="NCBI Taxonomy" id="1819745"/>
    <lineage>
        <taxon>Eukaryota</taxon>
        <taxon>Metazoa</taxon>
        <taxon>Spiralia</taxon>
        <taxon>Lophotrochozoa</taxon>
        <taxon>Mesozoa</taxon>
        <taxon>Orthonectida</taxon>
        <taxon>Rhopaluridae</taxon>
        <taxon>Intoshia</taxon>
    </lineage>
</organism>
<dbReference type="AlphaFoldDB" id="A0A177B301"/>
<comment type="caution">
    <text evidence="1">The sequence shown here is derived from an EMBL/GenBank/DDBJ whole genome shotgun (WGS) entry which is preliminary data.</text>
</comment>
<name>A0A177B301_9BILA</name>
<dbReference type="Gene3D" id="2.60.40.640">
    <property type="match status" value="2"/>
</dbReference>
<evidence type="ECO:0000313" key="1">
    <source>
        <dbReference type="EMBL" id="OAF68667.1"/>
    </source>
</evidence>
<sequence length="287" mass="33423">MDLKLISSLCLTSDSTHYNIGENFVGSLHIISKEDNIFKDVTIKLVGKCTFYNYIINQNGTVRSEVKKKFIEKFYKINNNRRILLKGLNRIPIIFPLQQNDKTPYTTSFKNYHGKTYYYLKTYVKNVKKDKLSIKLIASIDPLKINQTYETEKYLKLNKSISGFFEIKISITKTIFKMTEKIPVDCKVTNNGNSSKLIKIAIVRKYIYKNTTTTANYKEKLYSTILKKVKSNEVYEETSYIPLQKDIYPTPPAIRKEYVSCEDYVVVKCIKKLLGKTKVKLRIFLIA</sequence>
<dbReference type="Proteomes" id="UP000078046">
    <property type="component" value="Unassembled WGS sequence"/>
</dbReference>
<protein>
    <submittedName>
        <fullName evidence="1">Uncharacterized protein</fullName>
    </submittedName>
</protein>
<gene>
    <name evidence="1" type="ORF">A3Q56_03596</name>
</gene>
<proteinExistence type="predicted"/>
<dbReference type="InterPro" id="IPR014752">
    <property type="entry name" value="Arrestin-like_C"/>
</dbReference>
<keyword evidence="2" id="KW-1185">Reference proteome</keyword>
<reference evidence="1 2" key="1">
    <citation type="submission" date="2016-04" db="EMBL/GenBank/DDBJ databases">
        <title>The genome of Intoshia linei affirms orthonectids as highly simplified spiralians.</title>
        <authorList>
            <person name="Mikhailov K.V."/>
            <person name="Slusarev G.S."/>
            <person name="Nikitin M.A."/>
            <person name="Logacheva M.D."/>
            <person name="Penin A."/>
            <person name="Aleoshin V."/>
            <person name="Panchin Y.V."/>
        </authorList>
    </citation>
    <scope>NUCLEOTIDE SEQUENCE [LARGE SCALE GENOMIC DNA]</scope>
    <source>
        <strain evidence="1">Intl2013</strain>
        <tissue evidence="1">Whole animal</tissue>
    </source>
</reference>
<evidence type="ECO:0000313" key="2">
    <source>
        <dbReference type="Proteomes" id="UP000078046"/>
    </source>
</evidence>
<dbReference type="EMBL" id="LWCA01000406">
    <property type="protein sequence ID" value="OAF68667.1"/>
    <property type="molecule type" value="Genomic_DNA"/>
</dbReference>
<accession>A0A177B301</accession>